<evidence type="ECO:0000313" key="2">
    <source>
        <dbReference type="EMBL" id="GGF41106.1"/>
    </source>
</evidence>
<comment type="caution">
    <text evidence="2">The sequence shown here is derived from an EMBL/GenBank/DDBJ whole genome shotgun (WGS) entry which is preliminary data.</text>
</comment>
<feature type="transmembrane region" description="Helical" evidence="1">
    <location>
        <begin position="12"/>
        <end position="38"/>
    </location>
</feature>
<dbReference type="AlphaFoldDB" id="A0A917BIR7"/>
<feature type="transmembrane region" description="Helical" evidence="1">
    <location>
        <begin position="50"/>
        <end position="75"/>
    </location>
</feature>
<keyword evidence="1" id="KW-0472">Membrane</keyword>
<evidence type="ECO:0000256" key="1">
    <source>
        <dbReference type="SAM" id="Phobius"/>
    </source>
</evidence>
<keyword evidence="1" id="KW-1133">Transmembrane helix</keyword>
<organism evidence="2 3">
    <name type="scientific">Ornithinimicrobium tianjinense</name>
    <dbReference type="NCBI Taxonomy" id="1195761"/>
    <lineage>
        <taxon>Bacteria</taxon>
        <taxon>Bacillati</taxon>
        <taxon>Actinomycetota</taxon>
        <taxon>Actinomycetes</taxon>
        <taxon>Micrococcales</taxon>
        <taxon>Ornithinimicrobiaceae</taxon>
        <taxon>Ornithinimicrobium</taxon>
    </lineage>
</organism>
<dbReference type="EMBL" id="BMEM01000001">
    <property type="protein sequence ID" value="GGF41106.1"/>
    <property type="molecule type" value="Genomic_DNA"/>
</dbReference>
<gene>
    <name evidence="2" type="ORF">GCM10011366_05990</name>
</gene>
<name>A0A917BIR7_9MICO</name>
<dbReference type="Proteomes" id="UP000605670">
    <property type="component" value="Unassembled WGS sequence"/>
</dbReference>
<protein>
    <submittedName>
        <fullName evidence="2">Uncharacterized protein</fullName>
    </submittedName>
</protein>
<accession>A0A917BIR7</accession>
<reference evidence="2" key="1">
    <citation type="journal article" date="2014" name="Int. J. Syst. Evol. Microbiol.">
        <title>Complete genome sequence of Corynebacterium casei LMG S-19264T (=DSM 44701T), isolated from a smear-ripened cheese.</title>
        <authorList>
            <consortium name="US DOE Joint Genome Institute (JGI-PGF)"/>
            <person name="Walter F."/>
            <person name="Albersmeier A."/>
            <person name="Kalinowski J."/>
            <person name="Ruckert C."/>
        </authorList>
    </citation>
    <scope>NUCLEOTIDE SEQUENCE</scope>
    <source>
        <strain evidence="2">CGMCC 1.12160</strain>
    </source>
</reference>
<keyword evidence="1" id="KW-0812">Transmembrane</keyword>
<dbReference type="RefSeq" id="WP_188428111.1">
    <property type="nucleotide sequence ID" value="NZ_BAABKH010000010.1"/>
</dbReference>
<sequence>MRWLADPDDRAFVSGIVDQAVTTVLASVLAVSGVLVLVSDGGAALEEPVGPAVILGGTLFLFGFVLAARALAVVFRRRD</sequence>
<keyword evidence="3" id="KW-1185">Reference proteome</keyword>
<proteinExistence type="predicted"/>
<evidence type="ECO:0000313" key="3">
    <source>
        <dbReference type="Proteomes" id="UP000605670"/>
    </source>
</evidence>
<reference evidence="2" key="2">
    <citation type="submission" date="2020-09" db="EMBL/GenBank/DDBJ databases">
        <authorList>
            <person name="Sun Q."/>
            <person name="Zhou Y."/>
        </authorList>
    </citation>
    <scope>NUCLEOTIDE SEQUENCE</scope>
    <source>
        <strain evidence="2">CGMCC 1.12160</strain>
    </source>
</reference>